<dbReference type="SMART" id="SM00248">
    <property type="entry name" value="ANK"/>
    <property type="match status" value="6"/>
</dbReference>
<comment type="caution">
    <text evidence="4">The sequence shown here is derived from an EMBL/GenBank/DDBJ whole genome shotgun (WGS) entry which is preliminary data.</text>
</comment>
<dbReference type="PANTHER" id="PTHR24198">
    <property type="entry name" value="ANKYRIN REPEAT AND PROTEIN KINASE DOMAIN-CONTAINING PROTEIN"/>
    <property type="match status" value="1"/>
</dbReference>
<dbReference type="SUPFAM" id="SSF48403">
    <property type="entry name" value="Ankyrin repeat"/>
    <property type="match status" value="2"/>
</dbReference>
<reference evidence="4 5" key="1">
    <citation type="submission" date="2024-02" db="EMBL/GenBank/DDBJ databases">
        <title>Chromosome-scale genome assembly of the rough periwinkle Littorina saxatilis.</title>
        <authorList>
            <person name="De Jode A."/>
            <person name="Faria R."/>
            <person name="Formenti G."/>
            <person name="Sims Y."/>
            <person name="Smith T.P."/>
            <person name="Tracey A."/>
            <person name="Wood J.M.D."/>
            <person name="Zagrodzka Z.B."/>
            <person name="Johannesson K."/>
            <person name="Butlin R.K."/>
            <person name="Leder E.H."/>
        </authorList>
    </citation>
    <scope>NUCLEOTIDE SEQUENCE [LARGE SCALE GENOMIC DNA]</scope>
    <source>
        <strain evidence="4">Snail1</strain>
        <tissue evidence="4">Muscle</tissue>
    </source>
</reference>
<sequence>MSAPIEFITRRFVQAVKTGEDTRKLRAILEMSTKEDLMNWTDEHGLDLLHHSILLENAEAADFLLKQGYFVRPYQPNLDLYLHLAALLGNRALVTVLMQHRPDDFRVAEQPLLLPPGFALPSKQPETPIGKLSVPSTPRRPMSPSRNAESVSNKHSTATSRTSSKKSSASTSPSRSPDASINKIPKALTPRIPTTPGRRPESGGDSAANRRSAKVTSPYIDGLITDGSKSSKMTPLEVAARARNIDCVRVLLDLCILRAHPDAPSKGYMTLAALANCPPAMTLVIKCTKEDKTTAEDFKGAVETCVQRALPECLDLLLGNVPNKLDPKTLFKQINFFHVLYTFSATYGKGTYGRLPEVTRVLIRRGHDVSAKIPPRTYPLYTLLTHSFCYHDYSYTQHYVECLKILLQSGANPNFDEVEFEKRLLQQKGIKFVAGRNAYASALHCLLETVETYATSLSSKALAVRFVEDCAEVLVSHKADIAKVGRIGDARSDLQGTVLHQYAKSSVTLGVNKSILQCILRFGAEPDVKVNGKYAINVYFDKLFEKLALCQVVDTRHQYEDDVNLMTEVLCRFMSSSHIKEAVLFFKRSHGRATSEQVKYYVQRVQRDLEERSRQVRSLQSQVARRIWKLCGEQPEVVRDLPVKVELKTLILPFL</sequence>
<evidence type="ECO:0000256" key="3">
    <source>
        <dbReference type="SAM" id="MobiDB-lite"/>
    </source>
</evidence>
<protein>
    <submittedName>
        <fullName evidence="4">Uncharacterized protein</fullName>
    </submittedName>
</protein>
<dbReference type="Proteomes" id="UP001374579">
    <property type="component" value="Unassembled WGS sequence"/>
</dbReference>
<gene>
    <name evidence="4" type="ORF">V1264_021314</name>
</gene>
<dbReference type="Gene3D" id="1.25.40.20">
    <property type="entry name" value="Ankyrin repeat-containing domain"/>
    <property type="match status" value="2"/>
</dbReference>
<evidence type="ECO:0000256" key="1">
    <source>
        <dbReference type="ARBA" id="ARBA00022737"/>
    </source>
</evidence>
<dbReference type="InterPro" id="IPR002110">
    <property type="entry name" value="Ankyrin_rpt"/>
</dbReference>
<dbReference type="InterPro" id="IPR036770">
    <property type="entry name" value="Ankyrin_rpt-contain_sf"/>
</dbReference>
<dbReference type="PANTHER" id="PTHR24198:SF165">
    <property type="entry name" value="ANKYRIN REPEAT-CONTAINING PROTEIN-RELATED"/>
    <property type="match status" value="1"/>
</dbReference>
<keyword evidence="1" id="KW-0677">Repeat</keyword>
<dbReference type="AlphaFoldDB" id="A0AAN9AI48"/>
<evidence type="ECO:0000313" key="4">
    <source>
        <dbReference type="EMBL" id="KAK7087239.1"/>
    </source>
</evidence>
<name>A0AAN9AI48_9CAEN</name>
<feature type="compositionally biased region" description="Low complexity" evidence="3">
    <location>
        <begin position="133"/>
        <end position="146"/>
    </location>
</feature>
<feature type="compositionally biased region" description="Low complexity" evidence="3">
    <location>
        <begin position="156"/>
        <end position="177"/>
    </location>
</feature>
<accession>A0AAN9AI48</accession>
<dbReference type="EMBL" id="JBAMIC010004070">
    <property type="protein sequence ID" value="KAK7087239.1"/>
    <property type="molecule type" value="Genomic_DNA"/>
</dbReference>
<keyword evidence="2" id="KW-0040">ANK repeat</keyword>
<evidence type="ECO:0000256" key="2">
    <source>
        <dbReference type="ARBA" id="ARBA00023043"/>
    </source>
</evidence>
<organism evidence="4 5">
    <name type="scientific">Littorina saxatilis</name>
    <dbReference type="NCBI Taxonomy" id="31220"/>
    <lineage>
        <taxon>Eukaryota</taxon>
        <taxon>Metazoa</taxon>
        <taxon>Spiralia</taxon>
        <taxon>Lophotrochozoa</taxon>
        <taxon>Mollusca</taxon>
        <taxon>Gastropoda</taxon>
        <taxon>Caenogastropoda</taxon>
        <taxon>Littorinimorpha</taxon>
        <taxon>Littorinoidea</taxon>
        <taxon>Littorinidae</taxon>
        <taxon>Littorina</taxon>
    </lineage>
</organism>
<keyword evidence="5" id="KW-1185">Reference proteome</keyword>
<proteinExistence type="predicted"/>
<feature type="region of interest" description="Disordered" evidence="3">
    <location>
        <begin position="118"/>
        <end position="227"/>
    </location>
</feature>
<evidence type="ECO:0000313" key="5">
    <source>
        <dbReference type="Proteomes" id="UP001374579"/>
    </source>
</evidence>